<reference evidence="2" key="1">
    <citation type="submission" date="2025-08" db="UniProtKB">
        <authorList>
            <consortium name="Ensembl"/>
        </authorList>
    </citation>
    <scope>IDENTIFICATION</scope>
</reference>
<feature type="region of interest" description="Disordered" evidence="1">
    <location>
        <begin position="251"/>
        <end position="274"/>
    </location>
</feature>
<gene>
    <name evidence="2" type="primary">PPT2</name>
</gene>
<organism evidence="2 3">
    <name type="scientific">Nothoprocta perdicaria</name>
    <name type="common">Chilean tinamou</name>
    <name type="synonym">Crypturus perdicarius</name>
    <dbReference type="NCBI Taxonomy" id="30464"/>
    <lineage>
        <taxon>Eukaryota</taxon>
        <taxon>Metazoa</taxon>
        <taxon>Chordata</taxon>
        <taxon>Craniata</taxon>
        <taxon>Vertebrata</taxon>
        <taxon>Euteleostomi</taxon>
        <taxon>Archelosauria</taxon>
        <taxon>Archosauria</taxon>
        <taxon>Dinosauria</taxon>
        <taxon>Saurischia</taxon>
        <taxon>Theropoda</taxon>
        <taxon>Coelurosauria</taxon>
        <taxon>Aves</taxon>
        <taxon>Palaeognathae</taxon>
        <taxon>Tinamiformes</taxon>
        <taxon>Tinamidae</taxon>
        <taxon>Nothoprocta</taxon>
    </lineage>
</organism>
<dbReference type="AlphaFoldDB" id="A0A8C6ZPR0"/>
<sequence length="274" mass="28440">TGAPSWTPVPLPWLLDPSRTPGPLLGPWAPPARLGPSGHWGPHRHVGPQVRSPWPGRLGPPLSSPGSRRPQSHPGTNVTVVDLFDRGQSLRPLWLQVEGFRRAVAPIMANAASGVHLLCYSQGAGVVLGARFGANSGVFGADPHHRELYLNSSDFLAVLNDERLNPNASGERPYGEPWGAYGGPIAPMGSPGALFAFYDANETVREMREQAVSARTPGPLGGLLGGAGSPPGHQGPRDGVGVQLCCPGTLGGQGHRVTPGDMGTGDTVTPGDTG</sequence>
<feature type="region of interest" description="Disordered" evidence="1">
    <location>
        <begin position="20"/>
        <end position="77"/>
    </location>
</feature>
<evidence type="ECO:0000256" key="1">
    <source>
        <dbReference type="SAM" id="MobiDB-lite"/>
    </source>
</evidence>
<dbReference type="InterPro" id="IPR029058">
    <property type="entry name" value="AB_hydrolase_fold"/>
</dbReference>
<feature type="compositionally biased region" description="Gly residues" evidence="1">
    <location>
        <begin position="219"/>
        <end position="229"/>
    </location>
</feature>
<dbReference type="Gene3D" id="3.40.50.1820">
    <property type="entry name" value="alpha/beta hydrolase"/>
    <property type="match status" value="1"/>
</dbReference>
<name>A0A8C6ZPR0_NOTPE</name>
<feature type="compositionally biased region" description="Low complexity" evidence="1">
    <location>
        <begin position="257"/>
        <end position="274"/>
    </location>
</feature>
<dbReference type="Proteomes" id="UP000694420">
    <property type="component" value="Unplaced"/>
</dbReference>
<feature type="compositionally biased region" description="Low complexity" evidence="1">
    <location>
        <begin position="21"/>
        <end position="36"/>
    </location>
</feature>
<dbReference type="SUPFAM" id="SSF53474">
    <property type="entry name" value="alpha/beta-Hydrolases"/>
    <property type="match status" value="1"/>
</dbReference>
<dbReference type="Ensembl" id="ENSNPET00000017170.1">
    <property type="protein sequence ID" value="ENSNPEP00000016761.1"/>
    <property type="gene ID" value="ENSNPEG00000012469.1"/>
</dbReference>
<accession>A0A8C6ZPR0</accession>
<evidence type="ECO:0000313" key="2">
    <source>
        <dbReference type="Ensembl" id="ENSNPEP00000016761.1"/>
    </source>
</evidence>
<evidence type="ECO:0000313" key="3">
    <source>
        <dbReference type="Proteomes" id="UP000694420"/>
    </source>
</evidence>
<proteinExistence type="predicted"/>
<protein>
    <submittedName>
        <fullName evidence="2">Palmitoyl-protein thioesterase 2</fullName>
    </submittedName>
</protein>
<keyword evidence="3" id="KW-1185">Reference proteome</keyword>
<feature type="region of interest" description="Disordered" evidence="1">
    <location>
        <begin position="216"/>
        <end position="239"/>
    </location>
</feature>
<feature type="compositionally biased region" description="Low complexity" evidence="1">
    <location>
        <begin position="51"/>
        <end position="69"/>
    </location>
</feature>
<reference evidence="2" key="2">
    <citation type="submission" date="2025-09" db="UniProtKB">
        <authorList>
            <consortium name="Ensembl"/>
        </authorList>
    </citation>
    <scope>IDENTIFICATION</scope>
</reference>